<organism evidence="2 3">
    <name type="scientific">Rickenella mellea</name>
    <dbReference type="NCBI Taxonomy" id="50990"/>
    <lineage>
        <taxon>Eukaryota</taxon>
        <taxon>Fungi</taxon>
        <taxon>Dikarya</taxon>
        <taxon>Basidiomycota</taxon>
        <taxon>Agaricomycotina</taxon>
        <taxon>Agaricomycetes</taxon>
        <taxon>Hymenochaetales</taxon>
        <taxon>Rickenellaceae</taxon>
        <taxon>Rickenella</taxon>
    </lineage>
</organism>
<feature type="domain" description="F-box" evidence="1">
    <location>
        <begin position="95"/>
        <end position="143"/>
    </location>
</feature>
<dbReference type="OrthoDB" id="3229088at2759"/>
<dbReference type="InterPro" id="IPR036047">
    <property type="entry name" value="F-box-like_dom_sf"/>
</dbReference>
<gene>
    <name evidence="2" type="ORF">BD410DRAFT_387247</name>
</gene>
<dbReference type="Gene3D" id="1.20.1280.50">
    <property type="match status" value="1"/>
</dbReference>
<dbReference type="Pfam" id="PF12937">
    <property type="entry name" value="F-box-like"/>
    <property type="match status" value="1"/>
</dbReference>
<keyword evidence="3" id="KW-1185">Reference proteome</keyword>
<dbReference type="Proteomes" id="UP000294933">
    <property type="component" value="Unassembled WGS sequence"/>
</dbReference>
<proteinExistence type="predicted"/>
<dbReference type="AlphaFoldDB" id="A0A4Y7PEA4"/>
<dbReference type="InterPro" id="IPR001810">
    <property type="entry name" value="F-box_dom"/>
</dbReference>
<reference evidence="2 3" key="1">
    <citation type="submission" date="2018-06" db="EMBL/GenBank/DDBJ databases">
        <title>A transcriptomic atlas of mushroom development highlights an independent origin of complex multicellularity.</title>
        <authorList>
            <consortium name="DOE Joint Genome Institute"/>
            <person name="Krizsan K."/>
            <person name="Almasi E."/>
            <person name="Merenyi Z."/>
            <person name="Sahu N."/>
            <person name="Viragh M."/>
            <person name="Koszo T."/>
            <person name="Mondo S."/>
            <person name="Kiss B."/>
            <person name="Balint B."/>
            <person name="Kues U."/>
            <person name="Barry K."/>
            <person name="Hegedus J.C."/>
            <person name="Henrissat B."/>
            <person name="Johnson J."/>
            <person name="Lipzen A."/>
            <person name="Ohm R."/>
            <person name="Nagy I."/>
            <person name="Pangilinan J."/>
            <person name="Yan J."/>
            <person name="Xiong Y."/>
            <person name="Grigoriev I.V."/>
            <person name="Hibbett D.S."/>
            <person name="Nagy L.G."/>
        </authorList>
    </citation>
    <scope>NUCLEOTIDE SEQUENCE [LARGE SCALE GENOMIC DNA]</scope>
    <source>
        <strain evidence="2 3">SZMC22713</strain>
    </source>
</reference>
<accession>A0A4Y7PEA4</accession>
<evidence type="ECO:0000313" key="3">
    <source>
        <dbReference type="Proteomes" id="UP000294933"/>
    </source>
</evidence>
<protein>
    <recommendedName>
        <fullName evidence="1">F-box domain-containing protein</fullName>
    </recommendedName>
</protein>
<evidence type="ECO:0000313" key="2">
    <source>
        <dbReference type="EMBL" id="TDL13653.1"/>
    </source>
</evidence>
<dbReference type="EMBL" id="ML170506">
    <property type="protein sequence ID" value="TDL13653.1"/>
    <property type="molecule type" value="Genomic_DNA"/>
</dbReference>
<evidence type="ECO:0000259" key="1">
    <source>
        <dbReference type="Pfam" id="PF12937"/>
    </source>
</evidence>
<sequence>MPKISSVMGGYSLEILLSLLHRATKCGGKMDEYEIWDFPLQFENDSDNVQFLFKSMKHLRSCKEALDCVRTHLERRIISVQKECIPLAFQDGVKHLPDEILMCIFEFGHQATSSTKFSFDVSHVCRRFRDIALVTPRLWARLHGNAKSAMPMRPELVELLKSRFKQEDVEAIVSIRSLNHFNHYYHERCVIEMASEYSHRWSYLQIDGAIPASPLFPTMPTLS</sequence>
<name>A0A4Y7PEA4_9AGAM</name>
<dbReference type="SUPFAM" id="SSF81383">
    <property type="entry name" value="F-box domain"/>
    <property type="match status" value="1"/>
</dbReference>
<dbReference type="VEuPathDB" id="FungiDB:BD410DRAFT_387247"/>